<gene>
    <name evidence="1" type="ORF">J2800_002230</name>
</gene>
<comment type="caution">
    <text evidence="1">The sequence shown here is derived from an EMBL/GenBank/DDBJ whole genome shotgun (WGS) entry which is preliminary data.</text>
</comment>
<proteinExistence type="predicted"/>
<organism evidence="1 2">
    <name type="scientific">Caulobacter rhizosphaerae</name>
    <dbReference type="NCBI Taxonomy" id="2010972"/>
    <lineage>
        <taxon>Bacteria</taxon>
        <taxon>Pseudomonadati</taxon>
        <taxon>Pseudomonadota</taxon>
        <taxon>Alphaproteobacteria</taxon>
        <taxon>Caulobacterales</taxon>
        <taxon>Caulobacteraceae</taxon>
        <taxon>Caulobacter</taxon>
    </lineage>
</organism>
<keyword evidence="2" id="KW-1185">Reference proteome</keyword>
<reference evidence="1 2" key="1">
    <citation type="submission" date="2023-07" db="EMBL/GenBank/DDBJ databases">
        <title>Sorghum-associated microbial communities from plants grown in Nebraska, USA.</title>
        <authorList>
            <person name="Schachtman D."/>
        </authorList>
    </citation>
    <scope>NUCLEOTIDE SEQUENCE [LARGE SCALE GENOMIC DNA]</scope>
    <source>
        <strain evidence="1 2">DS2154</strain>
    </source>
</reference>
<dbReference type="RefSeq" id="WP_310031423.1">
    <property type="nucleotide sequence ID" value="NZ_JAVDRL010000006.1"/>
</dbReference>
<protein>
    <submittedName>
        <fullName evidence="1">Uncharacterized protein</fullName>
    </submittedName>
</protein>
<evidence type="ECO:0000313" key="1">
    <source>
        <dbReference type="EMBL" id="MDR6531483.1"/>
    </source>
</evidence>
<sequence>MQASIADLAFENNLQRLSAMDLNAVSGGEGGAWTSTCGWTSGGSRPGQAAKWDCSDLVWDPSL</sequence>
<dbReference type="Proteomes" id="UP001262754">
    <property type="component" value="Unassembled WGS sequence"/>
</dbReference>
<accession>A0ABU1MZ65</accession>
<dbReference type="EMBL" id="JAVDRL010000006">
    <property type="protein sequence ID" value="MDR6531483.1"/>
    <property type="molecule type" value="Genomic_DNA"/>
</dbReference>
<evidence type="ECO:0000313" key="2">
    <source>
        <dbReference type="Proteomes" id="UP001262754"/>
    </source>
</evidence>
<name>A0ABU1MZ65_9CAUL</name>